<dbReference type="OrthoDB" id="3831424at2"/>
<sequence>MPAQWLEVRAHLLEHRHAFAVKAAAEYPDVPKVAGTPLLTAAHWMPAEPVPLHDLTLELARATDFRLVSSGLPEGFRCYSEAMAALAAPAVFENRPTYRLLEFAGRHLKFGIGSYFDGIDVGEACAHEYAARELGKTDSVPMRDAVGDPCDPARRPVNVAISTLTIRHDRASGRSTFFLHWRDPRKVGHAGGMYQVLPVGVFQSATDVVNDFSLWHCMVREFAEELLGAPEEYTGPVDYAGWPFARRMAEARVSYLGMGVDPLTFATDMLTVAVFEAELFDELFGDLVSHNDEGRVLAGLDFTAENVERFVHDEPTQAAGAALLALAWQHREQLLSPPPSTRD</sequence>
<evidence type="ECO:0000313" key="2">
    <source>
        <dbReference type="Proteomes" id="UP000093053"/>
    </source>
</evidence>
<dbReference type="EMBL" id="CP016793">
    <property type="protein sequence ID" value="ANZ39078.1"/>
    <property type="molecule type" value="Genomic_DNA"/>
</dbReference>
<organism evidence="1 2">
    <name type="scientific">Lentzea guizhouensis</name>
    <dbReference type="NCBI Taxonomy" id="1586287"/>
    <lineage>
        <taxon>Bacteria</taxon>
        <taxon>Bacillati</taxon>
        <taxon>Actinomycetota</taxon>
        <taxon>Actinomycetes</taxon>
        <taxon>Pseudonocardiales</taxon>
        <taxon>Pseudonocardiaceae</taxon>
        <taxon>Lentzea</taxon>
    </lineage>
</organism>
<dbReference type="AlphaFoldDB" id="A0A1B2HMY6"/>
<dbReference type="KEGG" id="led:BBK82_26380"/>
<dbReference type="RefSeq" id="WP_065917421.1">
    <property type="nucleotide sequence ID" value="NZ_CP016793.1"/>
</dbReference>
<name>A0A1B2HMY6_9PSEU</name>
<dbReference type="Proteomes" id="UP000093053">
    <property type="component" value="Chromosome"/>
</dbReference>
<keyword evidence="2" id="KW-1185">Reference proteome</keyword>
<dbReference type="STRING" id="1586287.BBK82_26380"/>
<evidence type="ECO:0000313" key="1">
    <source>
        <dbReference type="EMBL" id="ANZ39078.1"/>
    </source>
</evidence>
<protein>
    <submittedName>
        <fullName evidence="1">Uncharacterized protein</fullName>
    </submittedName>
</protein>
<gene>
    <name evidence="1" type="ORF">BBK82_26380</name>
</gene>
<reference evidence="1 2" key="1">
    <citation type="submission" date="2016-07" db="EMBL/GenBank/DDBJ databases">
        <title>Complete genome sequence of the Lentzea guizhouensis DHS C013.</title>
        <authorList>
            <person name="Cao C."/>
        </authorList>
    </citation>
    <scope>NUCLEOTIDE SEQUENCE [LARGE SCALE GENOMIC DNA]</scope>
    <source>
        <strain evidence="1 2">DHS C013</strain>
    </source>
</reference>
<accession>A0A1B2HMY6</accession>
<proteinExistence type="predicted"/>